<comment type="caution">
    <text evidence="3">The sequence shown here is derived from an EMBL/GenBank/DDBJ whole genome shotgun (WGS) entry which is preliminary data.</text>
</comment>
<feature type="compositionally biased region" description="Low complexity" evidence="1">
    <location>
        <begin position="172"/>
        <end position="182"/>
    </location>
</feature>
<feature type="compositionally biased region" description="Basic and acidic residues" evidence="1">
    <location>
        <begin position="1"/>
        <end position="13"/>
    </location>
</feature>
<sequence length="331" mass="34562">MAQRWDADRRQWVDDGTGLTDGGVQDGVDAGGAPPAGDQQWWAAATQAGPLRPGAHPPAGSVPPPPPQWAPSQQQAQAAWSHQQSQPQTWPGGVVPPGGGQARGAGDPRRLLLVIVAVAVLAGGVGGGLWALTRGDSARRPEAHTSGPSVTATATRPDAAPGTSNTSGGEGAYTAPAVTTAPAPSPGYSRSVDPLGYTVDVPDGWAREETQGKLAPVVTYTAPGGDRRLMVFEVKETSVTESSAQAQSIAEGFRGYQYLDRRSGTDWTEFSYRYDSKQYGTTQTVDHRFQAADGMSYAVIVYSPPGTDMTEQLMTAVNSFCPAGADCANRP</sequence>
<dbReference type="EMBL" id="WBKG01000007">
    <property type="protein sequence ID" value="KAB1988658.1"/>
    <property type="molecule type" value="Genomic_DNA"/>
</dbReference>
<dbReference type="RefSeq" id="WP_151469142.1">
    <property type="nucleotide sequence ID" value="NZ_WBKG01000007.1"/>
</dbReference>
<dbReference type="Proteomes" id="UP000442990">
    <property type="component" value="Unassembled WGS sequence"/>
</dbReference>
<accession>A0A7J5DJ18</accession>
<name>A0A7J5DJ18_9ACTN</name>
<keyword evidence="4" id="KW-1185">Reference proteome</keyword>
<keyword evidence="2" id="KW-0472">Membrane</keyword>
<dbReference type="AlphaFoldDB" id="A0A7J5DJ18"/>
<keyword evidence="2" id="KW-1133">Transmembrane helix</keyword>
<organism evidence="3 4">
    <name type="scientific">Streptomyces triticiradicis</name>
    <dbReference type="NCBI Taxonomy" id="2651189"/>
    <lineage>
        <taxon>Bacteria</taxon>
        <taxon>Bacillati</taxon>
        <taxon>Actinomycetota</taxon>
        <taxon>Actinomycetes</taxon>
        <taxon>Kitasatosporales</taxon>
        <taxon>Streptomycetaceae</taxon>
        <taxon>Streptomyces</taxon>
    </lineage>
</organism>
<feature type="region of interest" description="Disordered" evidence="1">
    <location>
        <begin position="1"/>
        <end position="104"/>
    </location>
</feature>
<feature type="region of interest" description="Disordered" evidence="1">
    <location>
        <begin position="137"/>
        <end position="194"/>
    </location>
</feature>
<keyword evidence="2" id="KW-0812">Transmembrane</keyword>
<evidence type="ECO:0000313" key="3">
    <source>
        <dbReference type="EMBL" id="KAB1988658.1"/>
    </source>
</evidence>
<evidence type="ECO:0000256" key="1">
    <source>
        <dbReference type="SAM" id="MobiDB-lite"/>
    </source>
</evidence>
<gene>
    <name evidence="3" type="ORF">F8144_11345</name>
</gene>
<feature type="transmembrane region" description="Helical" evidence="2">
    <location>
        <begin position="111"/>
        <end position="132"/>
    </location>
</feature>
<feature type="compositionally biased region" description="Low complexity" evidence="1">
    <location>
        <begin position="26"/>
        <end position="40"/>
    </location>
</feature>
<feature type="compositionally biased region" description="Low complexity" evidence="1">
    <location>
        <begin position="70"/>
        <end position="93"/>
    </location>
</feature>
<evidence type="ECO:0008006" key="5">
    <source>
        <dbReference type="Google" id="ProtNLM"/>
    </source>
</evidence>
<feature type="compositionally biased region" description="Pro residues" evidence="1">
    <location>
        <begin position="60"/>
        <end position="69"/>
    </location>
</feature>
<evidence type="ECO:0000256" key="2">
    <source>
        <dbReference type="SAM" id="Phobius"/>
    </source>
</evidence>
<evidence type="ECO:0000313" key="4">
    <source>
        <dbReference type="Proteomes" id="UP000442990"/>
    </source>
</evidence>
<protein>
    <recommendedName>
        <fullName evidence="5">Serine/arginine repetitive matrix protein 2</fullName>
    </recommendedName>
</protein>
<reference evidence="3 4" key="1">
    <citation type="submission" date="2019-09" db="EMBL/GenBank/DDBJ databases">
        <title>Isolation and identification of active actinomycetes.</title>
        <authorList>
            <person name="Yu Z."/>
            <person name="Han C."/>
            <person name="Yu B."/>
        </authorList>
    </citation>
    <scope>NUCLEOTIDE SEQUENCE [LARGE SCALE GENOMIC DNA]</scope>
    <source>
        <strain evidence="3 4">NEAU-H2</strain>
    </source>
</reference>
<proteinExistence type="predicted"/>